<dbReference type="InterPro" id="IPR012693">
    <property type="entry name" value="ABC_transpr_PhnC"/>
</dbReference>
<dbReference type="InterPro" id="IPR003593">
    <property type="entry name" value="AAA+_ATPase"/>
</dbReference>
<reference evidence="9 10" key="1">
    <citation type="submission" date="2017-08" db="EMBL/GenBank/DDBJ databases">
        <title>Burning lignite coal seam in the remote Altai Mountains harbors a hydrogen-driven thermophilic microbial community.</title>
        <authorList>
            <person name="Kadnikov V.V."/>
            <person name="Mardanov A.V."/>
            <person name="Ivasenko D."/>
            <person name="Beletsky A.V."/>
            <person name="Karnachuk O.V."/>
            <person name="Ravin N.V."/>
        </authorList>
    </citation>
    <scope>NUCLEOTIDE SEQUENCE [LARGE SCALE GENOMIC DNA]</scope>
    <source>
        <strain evidence="9">AL31</strain>
    </source>
</reference>
<gene>
    <name evidence="9" type="ORF">BLITH_1486</name>
</gene>
<dbReference type="AlphaFoldDB" id="A0A2T5G5E7"/>
<dbReference type="InterPro" id="IPR027417">
    <property type="entry name" value="P-loop_NTPase"/>
</dbReference>
<evidence type="ECO:0000256" key="4">
    <source>
        <dbReference type="ARBA" id="ARBA00022840"/>
    </source>
</evidence>
<dbReference type="Proteomes" id="UP000244016">
    <property type="component" value="Unassembled WGS sequence"/>
</dbReference>
<feature type="domain" description="ABC transporter" evidence="8">
    <location>
        <begin position="81"/>
        <end position="325"/>
    </location>
</feature>
<keyword evidence="4 9" id="KW-0067">ATP-binding</keyword>
<dbReference type="GO" id="GO:0005524">
    <property type="term" value="F:ATP binding"/>
    <property type="evidence" value="ECO:0007669"/>
    <property type="project" value="UniProtKB-KW"/>
</dbReference>
<protein>
    <submittedName>
        <fullName evidence="9">Phosphonate ABC transporter ATP-binding protein</fullName>
    </submittedName>
</protein>
<evidence type="ECO:0000256" key="7">
    <source>
        <dbReference type="ARBA" id="ARBA00023136"/>
    </source>
</evidence>
<dbReference type="Pfam" id="PF00005">
    <property type="entry name" value="ABC_tran"/>
    <property type="match status" value="1"/>
</dbReference>
<evidence type="ECO:0000256" key="3">
    <source>
        <dbReference type="ARBA" id="ARBA00022741"/>
    </source>
</evidence>
<dbReference type="InterPro" id="IPR003439">
    <property type="entry name" value="ABC_transporter-like_ATP-bd"/>
</dbReference>
<keyword evidence="6" id="KW-1278">Translocase</keyword>
<keyword evidence="2" id="KW-1003">Cell membrane</keyword>
<evidence type="ECO:0000313" key="10">
    <source>
        <dbReference type="Proteomes" id="UP000244016"/>
    </source>
</evidence>
<dbReference type="PANTHER" id="PTHR43166:SF6">
    <property type="entry name" value="PHOSPHONATES IMPORT ATP-BINDING PROTEIN PHNC"/>
    <property type="match status" value="1"/>
</dbReference>
<dbReference type="SUPFAM" id="SSF52540">
    <property type="entry name" value="P-loop containing nucleoside triphosphate hydrolases"/>
    <property type="match status" value="1"/>
</dbReference>
<dbReference type="InterPro" id="IPR050086">
    <property type="entry name" value="MetN_ABC_transporter-like"/>
</dbReference>
<dbReference type="SMART" id="SM00382">
    <property type="entry name" value="AAA"/>
    <property type="match status" value="1"/>
</dbReference>
<keyword evidence="5" id="KW-0918">Phosphonate transport</keyword>
<dbReference type="InterPro" id="IPR017871">
    <property type="entry name" value="ABC_transporter-like_CS"/>
</dbReference>
<name>A0A2T5G5E7_9BACL</name>
<sequence length="339" mass="37304">MPEGLSKKGGARDAREAGLLCVPEGTAWGVQAQNAPALFLGYLEGGSFPRHARRVLPGASERSWGRERRFMGTPSSREPLVVFDRVRKVYPTGAMGLDDVSVAIYPGEFVAVVGLSGAGKTTFLRAVNRLIEISAGEIFFAGRSVTRATPAELRRMRRDIGMVFQNFNLVKRLTVLQNVLAGRVAYHPTWRVLLGLFPREDVAIAMGALERVQLADKAYVRADQLSGGQQQRVAVARALAQEPRLILADEPVASLDPVTAEVIMDDLRRINREFGITVLVNLHFVDLARRYADRILGLRAGKVVFDGPVSQATDEVFEHIYGRPLTREDMRTGEVVARG</sequence>
<proteinExistence type="predicted"/>
<keyword evidence="7" id="KW-0472">Membrane</keyword>
<dbReference type="NCBIfam" id="TIGR02315">
    <property type="entry name" value="ABC_phnC"/>
    <property type="match status" value="1"/>
</dbReference>
<organism evidence="9 10">
    <name type="scientific">Brockia lithotrophica</name>
    <dbReference type="NCBI Taxonomy" id="933949"/>
    <lineage>
        <taxon>Bacteria</taxon>
        <taxon>Bacillati</taxon>
        <taxon>Bacillota</taxon>
        <taxon>Bacilli</taxon>
        <taxon>Bacillales</taxon>
        <taxon>Bacillales Family X. Incertae Sedis</taxon>
        <taxon>Brockia</taxon>
    </lineage>
</organism>
<dbReference type="GO" id="GO:0015416">
    <property type="term" value="F:ABC-type phosphonate transporter activity"/>
    <property type="evidence" value="ECO:0007669"/>
    <property type="project" value="InterPro"/>
</dbReference>
<dbReference type="GO" id="GO:0016887">
    <property type="term" value="F:ATP hydrolysis activity"/>
    <property type="evidence" value="ECO:0007669"/>
    <property type="project" value="InterPro"/>
</dbReference>
<dbReference type="PROSITE" id="PS50893">
    <property type="entry name" value="ABC_TRANSPORTER_2"/>
    <property type="match status" value="1"/>
</dbReference>
<keyword evidence="3" id="KW-0547">Nucleotide-binding</keyword>
<evidence type="ECO:0000256" key="2">
    <source>
        <dbReference type="ARBA" id="ARBA00022475"/>
    </source>
</evidence>
<dbReference type="Gene3D" id="3.40.50.300">
    <property type="entry name" value="P-loop containing nucleotide triphosphate hydrolases"/>
    <property type="match status" value="1"/>
</dbReference>
<dbReference type="PROSITE" id="PS00211">
    <property type="entry name" value="ABC_TRANSPORTER_1"/>
    <property type="match status" value="1"/>
</dbReference>
<evidence type="ECO:0000313" key="9">
    <source>
        <dbReference type="EMBL" id="PTQ51409.1"/>
    </source>
</evidence>
<evidence type="ECO:0000256" key="6">
    <source>
        <dbReference type="ARBA" id="ARBA00022967"/>
    </source>
</evidence>
<dbReference type="CDD" id="cd03256">
    <property type="entry name" value="ABC_PhnC_transporter"/>
    <property type="match status" value="1"/>
</dbReference>
<keyword evidence="1" id="KW-0813">Transport</keyword>
<dbReference type="GO" id="GO:0016020">
    <property type="term" value="C:membrane"/>
    <property type="evidence" value="ECO:0007669"/>
    <property type="project" value="InterPro"/>
</dbReference>
<dbReference type="EMBL" id="PEBW01000005">
    <property type="protein sequence ID" value="PTQ51409.1"/>
    <property type="molecule type" value="Genomic_DNA"/>
</dbReference>
<evidence type="ECO:0000259" key="8">
    <source>
        <dbReference type="PROSITE" id="PS50893"/>
    </source>
</evidence>
<evidence type="ECO:0000256" key="5">
    <source>
        <dbReference type="ARBA" id="ARBA00022885"/>
    </source>
</evidence>
<evidence type="ECO:0000256" key="1">
    <source>
        <dbReference type="ARBA" id="ARBA00022448"/>
    </source>
</evidence>
<accession>A0A2T5G5E7</accession>
<dbReference type="PANTHER" id="PTHR43166">
    <property type="entry name" value="AMINO ACID IMPORT ATP-BINDING PROTEIN"/>
    <property type="match status" value="1"/>
</dbReference>
<comment type="caution">
    <text evidence="9">The sequence shown here is derived from an EMBL/GenBank/DDBJ whole genome shotgun (WGS) entry which is preliminary data.</text>
</comment>